<sequence length="556" mass="59359">MTVTGGKLLVDCLLANGVDRAYGVPGESYLAVLDALHDAPIALTISRQEGGAAMMADADARLTGRPGICFVTRGPGATNAAAGIHIAMQDSVPLIVFIGQVERSFLEREAFQEIDYTHFFQPITKWAAEIRDPARIPEYVNRAFAIATSGRPGPVVLSLPEDMLTERVAAPHLLPFTPVEPQIGLGDLAALRRLLAGARNPIAILGGSGWNQLASDRMARFAEKWQLPVMVSFRRQHLFDHLHPCFAGHIGIGIDQALRARIDACDVILLIGGKMSEMPSQSYTLFAVPNPRQTLIHVHAGAEEIGKVYRPALGVVSAPGPLAAALDGLEPPIGEPVWAGSAGAAHDAYLAFSDAPAPIPGKVQMREVMETVRSCVPADTIIANGAGNFAGWPNRFYRYRRYGTQLAPTSGSMGYGLPAAVAAKLRHPERTVLCFAGDGDLQMTIQELGTAAQYGAGIIVLVIDNGLYGTIRMHQEREYPGRPHGSDIVNPDFAAIARAYGFAGFTVRETEAFAPAFASALTSPKGALIHIIIDPEAITPTTTLSKIREASLAAKM</sequence>
<evidence type="ECO:0000313" key="7">
    <source>
        <dbReference type="EMBL" id="OQW51803.1"/>
    </source>
</evidence>
<proteinExistence type="inferred from homology"/>
<dbReference type="InterPro" id="IPR029035">
    <property type="entry name" value="DHS-like_NAD/FAD-binding_dom"/>
</dbReference>
<feature type="domain" description="Thiamine pyrophosphate enzyme TPP-binding" evidence="5">
    <location>
        <begin position="385"/>
        <end position="531"/>
    </location>
</feature>
<feature type="domain" description="Thiamine pyrophosphate enzyme central" evidence="4">
    <location>
        <begin position="189"/>
        <end position="325"/>
    </location>
</feature>
<keyword evidence="2 3" id="KW-0786">Thiamine pyrophosphate</keyword>
<dbReference type="InterPro" id="IPR029061">
    <property type="entry name" value="THDP-binding"/>
</dbReference>
<dbReference type="GO" id="GO:0009099">
    <property type="term" value="P:L-valine biosynthetic process"/>
    <property type="evidence" value="ECO:0007669"/>
    <property type="project" value="TreeGrafter"/>
</dbReference>
<dbReference type="InterPro" id="IPR012000">
    <property type="entry name" value="Thiamin_PyroP_enz_cen_dom"/>
</dbReference>
<dbReference type="Gene3D" id="3.40.50.970">
    <property type="match status" value="2"/>
</dbReference>
<evidence type="ECO:0000259" key="5">
    <source>
        <dbReference type="Pfam" id="PF02775"/>
    </source>
</evidence>
<evidence type="ECO:0000256" key="3">
    <source>
        <dbReference type="RuleBase" id="RU362132"/>
    </source>
</evidence>
<evidence type="ECO:0000313" key="8">
    <source>
        <dbReference type="Proteomes" id="UP000192872"/>
    </source>
</evidence>
<dbReference type="InterPro" id="IPR012001">
    <property type="entry name" value="Thiamin_PyroP_enz_TPP-bd_dom"/>
</dbReference>
<dbReference type="SUPFAM" id="SSF52467">
    <property type="entry name" value="DHS-like NAD/FAD-binding domain"/>
    <property type="match status" value="1"/>
</dbReference>
<dbReference type="CDD" id="cd07035">
    <property type="entry name" value="TPP_PYR_POX_like"/>
    <property type="match status" value="1"/>
</dbReference>
<dbReference type="InterPro" id="IPR045229">
    <property type="entry name" value="TPP_enz"/>
</dbReference>
<organism evidence="7 8">
    <name type="scientific">Candidatus Raskinella chloraquaticus</name>
    <dbReference type="NCBI Taxonomy" id="1951219"/>
    <lineage>
        <taxon>Bacteria</taxon>
        <taxon>Pseudomonadati</taxon>
        <taxon>Pseudomonadota</taxon>
        <taxon>Alphaproteobacteria</taxon>
        <taxon>Hyphomicrobiales</taxon>
        <taxon>Phreatobacteraceae</taxon>
        <taxon>Candidatus Raskinella</taxon>
    </lineage>
</organism>
<dbReference type="PANTHER" id="PTHR18968:SF120">
    <property type="entry name" value="ACETOLACTATE SYNTHASE LARGE SUBUNIT"/>
    <property type="match status" value="1"/>
</dbReference>
<dbReference type="CDD" id="cd00568">
    <property type="entry name" value="TPP_enzymes"/>
    <property type="match status" value="1"/>
</dbReference>
<dbReference type="GO" id="GO:0050660">
    <property type="term" value="F:flavin adenine dinucleotide binding"/>
    <property type="evidence" value="ECO:0007669"/>
    <property type="project" value="TreeGrafter"/>
</dbReference>
<dbReference type="GO" id="GO:0030976">
    <property type="term" value="F:thiamine pyrophosphate binding"/>
    <property type="evidence" value="ECO:0007669"/>
    <property type="project" value="InterPro"/>
</dbReference>
<gene>
    <name evidence="7" type="ORF">A4S15_10005</name>
</gene>
<dbReference type="Pfam" id="PF00205">
    <property type="entry name" value="TPP_enzyme_M"/>
    <property type="match status" value="1"/>
</dbReference>
<comment type="similarity">
    <text evidence="1 3">Belongs to the TPP enzyme family.</text>
</comment>
<dbReference type="GO" id="GO:0000287">
    <property type="term" value="F:magnesium ion binding"/>
    <property type="evidence" value="ECO:0007669"/>
    <property type="project" value="InterPro"/>
</dbReference>
<dbReference type="Pfam" id="PF02776">
    <property type="entry name" value="TPP_enzyme_N"/>
    <property type="match status" value="1"/>
</dbReference>
<dbReference type="Pfam" id="PF02775">
    <property type="entry name" value="TPP_enzyme_C"/>
    <property type="match status" value="1"/>
</dbReference>
<evidence type="ECO:0000256" key="1">
    <source>
        <dbReference type="ARBA" id="ARBA00007812"/>
    </source>
</evidence>
<dbReference type="Gene3D" id="3.40.50.1220">
    <property type="entry name" value="TPP-binding domain"/>
    <property type="match status" value="1"/>
</dbReference>
<dbReference type="InterPro" id="IPR011766">
    <property type="entry name" value="TPP_enzyme_TPP-bd"/>
</dbReference>
<dbReference type="SUPFAM" id="SSF52518">
    <property type="entry name" value="Thiamin diphosphate-binding fold (THDP-binding)"/>
    <property type="match status" value="2"/>
</dbReference>
<evidence type="ECO:0000259" key="6">
    <source>
        <dbReference type="Pfam" id="PF02776"/>
    </source>
</evidence>
<evidence type="ECO:0000256" key="2">
    <source>
        <dbReference type="ARBA" id="ARBA00023052"/>
    </source>
</evidence>
<evidence type="ECO:0000259" key="4">
    <source>
        <dbReference type="Pfam" id="PF00205"/>
    </source>
</evidence>
<dbReference type="GO" id="GO:0009097">
    <property type="term" value="P:isoleucine biosynthetic process"/>
    <property type="evidence" value="ECO:0007669"/>
    <property type="project" value="TreeGrafter"/>
</dbReference>
<dbReference type="PANTHER" id="PTHR18968">
    <property type="entry name" value="THIAMINE PYROPHOSPHATE ENZYMES"/>
    <property type="match status" value="1"/>
</dbReference>
<dbReference type="GO" id="GO:0005948">
    <property type="term" value="C:acetolactate synthase complex"/>
    <property type="evidence" value="ECO:0007669"/>
    <property type="project" value="TreeGrafter"/>
</dbReference>
<accession>A0A1W9HWL3</accession>
<feature type="domain" description="Thiamine pyrophosphate enzyme N-terminal TPP-binding" evidence="6">
    <location>
        <begin position="4"/>
        <end position="117"/>
    </location>
</feature>
<dbReference type="AlphaFoldDB" id="A0A1W9HWL3"/>
<dbReference type="Proteomes" id="UP000192872">
    <property type="component" value="Unassembled WGS sequence"/>
</dbReference>
<dbReference type="EMBL" id="LWDL01000017">
    <property type="protein sequence ID" value="OQW51803.1"/>
    <property type="molecule type" value="Genomic_DNA"/>
</dbReference>
<dbReference type="FunFam" id="3.40.50.970:FF:000007">
    <property type="entry name" value="Acetolactate synthase"/>
    <property type="match status" value="1"/>
</dbReference>
<reference evidence="7 8" key="1">
    <citation type="journal article" date="2017" name="Water Res.">
        <title>Comammox in drinking water systems.</title>
        <authorList>
            <person name="Wang Y."/>
            <person name="Ma L."/>
            <person name="Mao Y."/>
            <person name="Jiang X."/>
            <person name="Xia Y."/>
            <person name="Yu K."/>
            <person name="Li B."/>
            <person name="Zhang T."/>
        </authorList>
    </citation>
    <scope>NUCLEOTIDE SEQUENCE [LARGE SCALE GENOMIC DNA]</scope>
    <source>
        <strain evidence="7">SG_bin8</strain>
    </source>
</reference>
<dbReference type="NCBIfam" id="NF006052">
    <property type="entry name" value="PRK08199.1"/>
    <property type="match status" value="1"/>
</dbReference>
<protein>
    <submittedName>
        <fullName evidence="7">Thiamine pyrophosphate-binding protein</fullName>
    </submittedName>
</protein>
<comment type="caution">
    <text evidence="7">The sequence shown here is derived from an EMBL/GenBank/DDBJ whole genome shotgun (WGS) entry which is preliminary data.</text>
</comment>
<dbReference type="GO" id="GO:0003984">
    <property type="term" value="F:acetolactate synthase activity"/>
    <property type="evidence" value="ECO:0007669"/>
    <property type="project" value="TreeGrafter"/>
</dbReference>
<dbReference type="STRING" id="1827387.A4S15_10005"/>
<name>A0A1W9HWL3_9HYPH</name>